<dbReference type="AlphaFoldDB" id="A0A8S1J378"/>
<name>A0A8S1J378_9CHLO</name>
<feature type="compositionally biased region" description="Basic and acidic residues" evidence="1">
    <location>
        <begin position="25"/>
        <end position="35"/>
    </location>
</feature>
<organism evidence="2 3">
    <name type="scientific">Ostreobium quekettii</name>
    <dbReference type="NCBI Taxonomy" id="121088"/>
    <lineage>
        <taxon>Eukaryota</taxon>
        <taxon>Viridiplantae</taxon>
        <taxon>Chlorophyta</taxon>
        <taxon>core chlorophytes</taxon>
        <taxon>Ulvophyceae</taxon>
        <taxon>TCBD clade</taxon>
        <taxon>Bryopsidales</taxon>
        <taxon>Ostreobineae</taxon>
        <taxon>Ostreobiaceae</taxon>
        <taxon>Ostreobium</taxon>
    </lineage>
</organism>
<feature type="region of interest" description="Disordered" evidence="1">
    <location>
        <begin position="1"/>
        <end position="38"/>
    </location>
</feature>
<proteinExistence type="predicted"/>
<accession>A0A8S1J378</accession>
<evidence type="ECO:0000256" key="1">
    <source>
        <dbReference type="SAM" id="MobiDB-lite"/>
    </source>
</evidence>
<sequence length="104" mass="11191">MRWSRRSRRGRVESQGQRGGSPAGGRREGDADRGAGRPGCACFGWGRRWSGCPGAGRRWRPAGGEGDLIGGLLSGCGGDEEVDKDKKVFLGQQCCGHGREWCKK</sequence>
<dbReference type="Proteomes" id="UP000708148">
    <property type="component" value="Unassembled WGS sequence"/>
</dbReference>
<comment type="caution">
    <text evidence="2">The sequence shown here is derived from an EMBL/GenBank/DDBJ whole genome shotgun (WGS) entry which is preliminary data.</text>
</comment>
<evidence type="ECO:0000313" key="3">
    <source>
        <dbReference type="Proteomes" id="UP000708148"/>
    </source>
</evidence>
<evidence type="ECO:0000313" key="2">
    <source>
        <dbReference type="EMBL" id="CAD7701873.1"/>
    </source>
</evidence>
<protein>
    <submittedName>
        <fullName evidence="2">Uncharacterized protein</fullName>
    </submittedName>
</protein>
<keyword evidence="3" id="KW-1185">Reference proteome</keyword>
<reference evidence="2" key="1">
    <citation type="submission" date="2020-12" db="EMBL/GenBank/DDBJ databases">
        <authorList>
            <person name="Iha C."/>
        </authorList>
    </citation>
    <scope>NUCLEOTIDE SEQUENCE</scope>
</reference>
<gene>
    <name evidence="2" type="ORF">OSTQU699_LOCUS7230</name>
</gene>
<dbReference type="EMBL" id="CAJHUC010001649">
    <property type="protein sequence ID" value="CAD7701873.1"/>
    <property type="molecule type" value="Genomic_DNA"/>
</dbReference>